<dbReference type="EMBL" id="HBIW01006483">
    <property type="protein sequence ID" value="CAE0689965.1"/>
    <property type="molecule type" value="Transcribed_RNA"/>
</dbReference>
<gene>
    <name evidence="2" type="ORF">PCAL00307_LOCUS5400</name>
    <name evidence="3" type="ORF">PECAL_5P22290</name>
</gene>
<evidence type="ECO:0000313" key="3">
    <source>
        <dbReference type="EMBL" id="CAH0377701.1"/>
    </source>
</evidence>
<feature type="signal peptide" evidence="1">
    <location>
        <begin position="1"/>
        <end position="17"/>
    </location>
</feature>
<organism evidence="2">
    <name type="scientific">Pelagomonas calceolata</name>
    <dbReference type="NCBI Taxonomy" id="35677"/>
    <lineage>
        <taxon>Eukaryota</taxon>
        <taxon>Sar</taxon>
        <taxon>Stramenopiles</taxon>
        <taxon>Ochrophyta</taxon>
        <taxon>Pelagophyceae</taxon>
        <taxon>Pelagomonadales</taxon>
        <taxon>Pelagomonadaceae</taxon>
        <taxon>Pelagomonas</taxon>
    </lineage>
</organism>
<evidence type="ECO:0000313" key="4">
    <source>
        <dbReference type="Proteomes" id="UP000789595"/>
    </source>
</evidence>
<evidence type="ECO:0000256" key="1">
    <source>
        <dbReference type="SAM" id="SignalP"/>
    </source>
</evidence>
<sequence length="1136" mass="122901">MWPRGLLCTLLAATAAATPTDGGTTFVERTPLDKIWCPIARAPGSLDVCGLVGKITPRFSSCACELAYVMATFLLAYYLYLEAEERGVDSSLQYEQLLQWISVFNQHYSREFALLEMTWPLLSGLRSLTSRRSAKGYGLSPRPAVDLVQAQKDVGRSFWAKYFCSDYYMSRYVFDVLAYSAPAQRWRTSLALQYNIHNGTAINIVIVPAAQIVQNYAHANNSGNQAHYQAVYQHAAQHFLQHNALPGNAPLHQFVGDDGVVGRAYDFDLDAIDDAAAEADDEDDEDASMPDAERAVVAIVASHVVDAPAAAADALDVAALPRLATTLSAFDAFSAPRLAFIAAAPSRAEGARDAADDGLDAGAFLDLGDCGEQPFAATASAGPALQALHARCPELALAPTSFIRRLASDPGALDRFTEAVASSTTLDAAAGRDLESSAFYAPTLFAGWDALGALDVYDATAGTVLDRPTALPFAGGARTTSLLIAAGADVSRSGTHNASGDDALLHLFAGALGPTSTEADPPDGAAAADGSTDAVDANGAAVPATTTTAASVLRPEQKTLYQKTLTTLKDIRNNIHKTGHHGGDGILRDRLNDLAKVLRTPCGKPMNRQAAYMTGTYWEKEPGKKKPKKLFLTDTPFLAALITELEAFLGLEPSTVDEASDDDDDDAEEAVPDASAAEARRLLANLSRDLKKSMDWLKARCAQFEVDCSELGDKRDIKEVLVSRLKEIVADADEALSVEARAKVVMHLIAKEAKGSGLDADEDEFRRVLWFVACAGRAIPLEIVLRNDFLSAALACLQKTLPSSESDAPPPAKVPRTAASYLDNELWEKIWTLLDGEAADTLRMVSRAGNAVVPQRLAVSMKGRRQAVVNEDTDPKSRRTMLRPEFLAVDVNAPKPEVLAKVDEIARLLLLDPGKSTVHEGMEGRASTPGEHMRNITDQVPFAAVELAQLCLKPDDRDKWFRKWTNDDVGCTIITHIKTHSVKKLLEHYVDGILRGETEHVLDKVVSTPSAYVEVTLRTSLETYRDASDTLRGCFMDTKKTIPSGNYGNARKHSTPAAIKIIRDATVAIEARLAVLTKDYPAKFDKAVKFFLGRFKPKDDAEAAEAAAWRSWLQNPNHVNAVARKAAGEVKKKRRK</sequence>
<keyword evidence="1" id="KW-0732">Signal</keyword>
<protein>
    <submittedName>
        <fullName evidence="2">Uncharacterized protein</fullName>
    </submittedName>
</protein>
<evidence type="ECO:0000313" key="2">
    <source>
        <dbReference type="EMBL" id="CAE0689965.1"/>
    </source>
</evidence>
<reference evidence="2" key="1">
    <citation type="submission" date="2021-01" db="EMBL/GenBank/DDBJ databases">
        <authorList>
            <person name="Corre E."/>
            <person name="Pelletier E."/>
            <person name="Niang G."/>
            <person name="Scheremetjew M."/>
            <person name="Finn R."/>
            <person name="Kale V."/>
            <person name="Holt S."/>
            <person name="Cochrane G."/>
            <person name="Meng A."/>
            <person name="Brown T."/>
            <person name="Cohen L."/>
        </authorList>
    </citation>
    <scope>NUCLEOTIDE SEQUENCE</scope>
    <source>
        <strain evidence="2">CCMP1756</strain>
    </source>
</reference>
<dbReference type="AlphaFoldDB" id="A0A7S3ZPN5"/>
<accession>A0A7S3ZPN5</accession>
<dbReference type="Proteomes" id="UP000789595">
    <property type="component" value="Unassembled WGS sequence"/>
</dbReference>
<keyword evidence="4" id="KW-1185">Reference proteome</keyword>
<feature type="chain" id="PRO_5036403979" evidence="1">
    <location>
        <begin position="18"/>
        <end position="1136"/>
    </location>
</feature>
<reference evidence="3" key="2">
    <citation type="submission" date="2021-11" db="EMBL/GenBank/DDBJ databases">
        <authorList>
            <consortium name="Genoscope - CEA"/>
            <person name="William W."/>
        </authorList>
    </citation>
    <scope>NUCLEOTIDE SEQUENCE</scope>
</reference>
<dbReference type="EMBL" id="CAKKNE010000005">
    <property type="protein sequence ID" value="CAH0377701.1"/>
    <property type="molecule type" value="Genomic_DNA"/>
</dbReference>
<name>A0A7S3ZPN5_9STRA</name>
<proteinExistence type="predicted"/>